<protein>
    <submittedName>
        <fullName evidence="2">DUF2059 domain-containing protein</fullName>
    </submittedName>
</protein>
<organism evidence="2 3">
    <name type="scientific">Pontibaca salina</name>
    <dbReference type="NCBI Taxonomy" id="2795731"/>
    <lineage>
        <taxon>Bacteria</taxon>
        <taxon>Pseudomonadati</taxon>
        <taxon>Pseudomonadota</taxon>
        <taxon>Alphaproteobacteria</taxon>
        <taxon>Rhodobacterales</taxon>
        <taxon>Roseobacteraceae</taxon>
        <taxon>Pontibaca</taxon>
    </lineage>
</organism>
<evidence type="ECO:0000313" key="2">
    <source>
        <dbReference type="EMBL" id="MBI6630020.1"/>
    </source>
</evidence>
<gene>
    <name evidence="2" type="ORF">JAO82_08995</name>
</gene>
<evidence type="ECO:0000313" key="3">
    <source>
        <dbReference type="Proteomes" id="UP000613255"/>
    </source>
</evidence>
<dbReference type="EMBL" id="JAEIJD010000006">
    <property type="protein sequence ID" value="MBI6630020.1"/>
    <property type="molecule type" value="Genomic_DNA"/>
</dbReference>
<proteinExistence type="predicted"/>
<reference evidence="2" key="1">
    <citation type="submission" date="2020-12" db="EMBL/GenBank/DDBJ databases">
        <title>Pontibaca salina gen. nov., sp. nov., isolated from marine sediment.</title>
        <authorList>
            <person name="Bo J."/>
            <person name="Wang S."/>
            <person name="Song X."/>
            <person name="Du Z."/>
        </authorList>
    </citation>
    <scope>NUCLEOTIDE SEQUENCE</scope>
    <source>
        <strain evidence="2">S1109L</strain>
    </source>
</reference>
<evidence type="ECO:0000259" key="1">
    <source>
        <dbReference type="Pfam" id="PF09832"/>
    </source>
</evidence>
<comment type="caution">
    <text evidence="2">The sequence shown here is derived from an EMBL/GenBank/DDBJ whole genome shotgun (WGS) entry which is preliminary data.</text>
</comment>
<name>A0A934HSQ5_9RHOB</name>
<dbReference type="Proteomes" id="UP000613255">
    <property type="component" value="Unassembled WGS sequence"/>
</dbReference>
<sequence length="290" mass="31787">MQHSKHLPAYTRLSVRFIGVVALAWLFVLAAAVSPLRAAERSRVEAFLNITGFDVALDSIALSAGSAPGMLGLDDSAFGADWSRIAGQVFDTDVMHEMALDILEVALEEGPLNHAAAFYATDLGQRLVAAENIAHMAEDSVANEAEGRRIISDLVRKGAARLGILRRMNLAVGSSDSSLRALQEIQLRFLLAASAAGIIDMPLSAAELRDLLRGQEREMRRALQRSALAGAAWTYRQFSDGELRTYAEALEQPDMQMVYELLNAVQFEIMANRFEELAMRMAGLQEEHDI</sequence>
<feature type="domain" description="DUF2059" evidence="1">
    <location>
        <begin position="95"/>
        <end position="146"/>
    </location>
</feature>
<accession>A0A934HSQ5</accession>
<dbReference type="InterPro" id="IPR018637">
    <property type="entry name" value="DUF2059"/>
</dbReference>
<keyword evidence="3" id="KW-1185">Reference proteome</keyword>
<dbReference type="RefSeq" id="WP_198686046.1">
    <property type="nucleotide sequence ID" value="NZ_JAEIJD010000006.1"/>
</dbReference>
<dbReference type="Pfam" id="PF09832">
    <property type="entry name" value="DUF2059"/>
    <property type="match status" value="1"/>
</dbReference>
<dbReference type="AlphaFoldDB" id="A0A934HSQ5"/>